<dbReference type="PANTHER" id="PTHR38846">
    <property type="entry name" value="C3H1-TYPE DOMAIN-CONTAINING PROTEIN"/>
    <property type="match status" value="1"/>
</dbReference>
<gene>
    <name evidence="1" type="ORF">BT96DRAFT_964571</name>
</gene>
<dbReference type="OrthoDB" id="6105938at2759"/>
<name>A0A6A4HVG1_9AGAR</name>
<protein>
    <submittedName>
        <fullName evidence="1">Uncharacterized protein</fullName>
    </submittedName>
</protein>
<dbReference type="AlphaFoldDB" id="A0A6A4HVG1"/>
<accession>A0A6A4HVG1</accession>
<evidence type="ECO:0000313" key="2">
    <source>
        <dbReference type="Proteomes" id="UP000799118"/>
    </source>
</evidence>
<evidence type="ECO:0000313" key="1">
    <source>
        <dbReference type="EMBL" id="KAE9403252.1"/>
    </source>
</evidence>
<dbReference type="PANTHER" id="PTHR38846:SF1">
    <property type="entry name" value="C3H1-TYPE DOMAIN-CONTAINING PROTEIN"/>
    <property type="match status" value="1"/>
</dbReference>
<dbReference type="EMBL" id="ML769427">
    <property type="protein sequence ID" value="KAE9403252.1"/>
    <property type="molecule type" value="Genomic_DNA"/>
</dbReference>
<sequence>MAAPSNNTPQSIVQAFQSLALSEGLSKKSRAYKERRRDFIANSVQTGFIAQFGANTSSLQSWNRLCETVLGDVSDRDLTSIRKCKGVLKGVFVNLIDLVDAANASTNIRRTFTSSKDLSLYIKQTKKIFPKERAKSNPLLRQFLIVVN</sequence>
<reference evidence="1" key="1">
    <citation type="journal article" date="2019" name="Environ. Microbiol.">
        <title>Fungal ecological strategies reflected in gene transcription - a case study of two litter decomposers.</title>
        <authorList>
            <person name="Barbi F."/>
            <person name="Kohler A."/>
            <person name="Barry K."/>
            <person name="Baskaran P."/>
            <person name="Daum C."/>
            <person name="Fauchery L."/>
            <person name="Ihrmark K."/>
            <person name="Kuo A."/>
            <person name="LaButti K."/>
            <person name="Lipzen A."/>
            <person name="Morin E."/>
            <person name="Grigoriev I.V."/>
            <person name="Henrissat B."/>
            <person name="Lindahl B."/>
            <person name="Martin F."/>
        </authorList>
    </citation>
    <scope>NUCLEOTIDE SEQUENCE</scope>
    <source>
        <strain evidence="1">JB14</strain>
    </source>
</reference>
<proteinExistence type="predicted"/>
<keyword evidence="2" id="KW-1185">Reference proteome</keyword>
<dbReference type="Proteomes" id="UP000799118">
    <property type="component" value="Unassembled WGS sequence"/>
</dbReference>
<organism evidence="1 2">
    <name type="scientific">Gymnopus androsaceus JB14</name>
    <dbReference type="NCBI Taxonomy" id="1447944"/>
    <lineage>
        <taxon>Eukaryota</taxon>
        <taxon>Fungi</taxon>
        <taxon>Dikarya</taxon>
        <taxon>Basidiomycota</taxon>
        <taxon>Agaricomycotina</taxon>
        <taxon>Agaricomycetes</taxon>
        <taxon>Agaricomycetidae</taxon>
        <taxon>Agaricales</taxon>
        <taxon>Marasmiineae</taxon>
        <taxon>Omphalotaceae</taxon>
        <taxon>Gymnopus</taxon>
    </lineage>
</organism>